<organism evidence="1">
    <name type="scientific">marine sediment metagenome</name>
    <dbReference type="NCBI Taxonomy" id="412755"/>
    <lineage>
        <taxon>unclassified sequences</taxon>
        <taxon>metagenomes</taxon>
        <taxon>ecological metagenomes</taxon>
    </lineage>
</organism>
<name>X0Y0T6_9ZZZZ</name>
<feature type="non-terminal residue" evidence="1">
    <location>
        <position position="35"/>
    </location>
</feature>
<accession>X0Y0T6</accession>
<dbReference type="AlphaFoldDB" id="X0Y0T6"/>
<evidence type="ECO:0000313" key="1">
    <source>
        <dbReference type="EMBL" id="GAG30501.1"/>
    </source>
</evidence>
<reference evidence="1" key="1">
    <citation type="journal article" date="2014" name="Front. Microbiol.">
        <title>High frequency of phylogenetically diverse reductive dehalogenase-homologous genes in deep subseafloor sedimentary metagenomes.</title>
        <authorList>
            <person name="Kawai M."/>
            <person name="Futagami T."/>
            <person name="Toyoda A."/>
            <person name="Takaki Y."/>
            <person name="Nishi S."/>
            <person name="Hori S."/>
            <person name="Arai W."/>
            <person name="Tsubouchi T."/>
            <person name="Morono Y."/>
            <person name="Uchiyama I."/>
            <person name="Ito T."/>
            <person name="Fujiyama A."/>
            <person name="Inagaki F."/>
            <person name="Takami H."/>
        </authorList>
    </citation>
    <scope>NUCLEOTIDE SEQUENCE</scope>
    <source>
        <strain evidence="1">Expedition CK06-06</strain>
    </source>
</reference>
<sequence length="35" mass="3961">MDTNILFDTKGIAITPDKISKKIEKFGESYNNTVQ</sequence>
<comment type="caution">
    <text evidence="1">The sequence shown here is derived from an EMBL/GenBank/DDBJ whole genome shotgun (WGS) entry which is preliminary data.</text>
</comment>
<protein>
    <submittedName>
        <fullName evidence="1">Uncharacterized protein</fullName>
    </submittedName>
</protein>
<dbReference type="EMBL" id="BARS01049209">
    <property type="protein sequence ID" value="GAG30501.1"/>
    <property type="molecule type" value="Genomic_DNA"/>
</dbReference>
<gene>
    <name evidence="1" type="ORF">S01H1_73634</name>
</gene>
<proteinExistence type="predicted"/>